<protein>
    <submittedName>
        <fullName evidence="1">Uncharacterized protein</fullName>
    </submittedName>
</protein>
<dbReference type="Proteomes" id="UP001054837">
    <property type="component" value="Unassembled WGS sequence"/>
</dbReference>
<gene>
    <name evidence="1" type="ORF">CDAR_457911</name>
</gene>
<name>A0AAV4V8N1_9ARAC</name>
<proteinExistence type="predicted"/>
<evidence type="ECO:0000313" key="2">
    <source>
        <dbReference type="Proteomes" id="UP001054837"/>
    </source>
</evidence>
<sequence>MPATCHFVSVGEIEEHIEQEGNNLSTTVNGLQGKENDLAGRYCLITHSESDQRHHLSTRMGSLAPTPYSPDFARATTTLFLDFL</sequence>
<dbReference type="AlphaFoldDB" id="A0AAV4V8N1"/>
<accession>A0AAV4V8N1</accession>
<keyword evidence="2" id="KW-1185">Reference proteome</keyword>
<dbReference type="EMBL" id="BPLQ01012579">
    <property type="protein sequence ID" value="GIY66320.1"/>
    <property type="molecule type" value="Genomic_DNA"/>
</dbReference>
<evidence type="ECO:0000313" key="1">
    <source>
        <dbReference type="EMBL" id="GIY66320.1"/>
    </source>
</evidence>
<organism evidence="1 2">
    <name type="scientific">Caerostris darwini</name>
    <dbReference type="NCBI Taxonomy" id="1538125"/>
    <lineage>
        <taxon>Eukaryota</taxon>
        <taxon>Metazoa</taxon>
        <taxon>Ecdysozoa</taxon>
        <taxon>Arthropoda</taxon>
        <taxon>Chelicerata</taxon>
        <taxon>Arachnida</taxon>
        <taxon>Araneae</taxon>
        <taxon>Araneomorphae</taxon>
        <taxon>Entelegynae</taxon>
        <taxon>Araneoidea</taxon>
        <taxon>Araneidae</taxon>
        <taxon>Caerostris</taxon>
    </lineage>
</organism>
<comment type="caution">
    <text evidence="1">The sequence shown here is derived from an EMBL/GenBank/DDBJ whole genome shotgun (WGS) entry which is preliminary data.</text>
</comment>
<reference evidence="1 2" key="1">
    <citation type="submission" date="2021-06" db="EMBL/GenBank/DDBJ databases">
        <title>Caerostris darwini draft genome.</title>
        <authorList>
            <person name="Kono N."/>
            <person name="Arakawa K."/>
        </authorList>
    </citation>
    <scope>NUCLEOTIDE SEQUENCE [LARGE SCALE GENOMIC DNA]</scope>
</reference>